<accession>A0ABW6BZ90</accession>
<dbReference type="Gene3D" id="2.40.160.20">
    <property type="match status" value="1"/>
</dbReference>
<dbReference type="SUPFAM" id="SSF56925">
    <property type="entry name" value="OMPA-like"/>
    <property type="match status" value="1"/>
</dbReference>
<dbReference type="Proteomes" id="UP001597641">
    <property type="component" value="Unassembled WGS sequence"/>
</dbReference>
<evidence type="ECO:0000313" key="7">
    <source>
        <dbReference type="EMBL" id="MFD3001699.1"/>
    </source>
</evidence>
<evidence type="ECO:0000256" key="5">
    <source>
        <dbReference type="ARBA" id="ARBA00023288"/>
    </source>
</evidence>
<keyword evidence="1" id="KW-1003">Cell membrane</keyword>
<comment type="caution">
    <text evidence="7">The sequence shown here is derived from an EMBL/GenBank/DDBJ whole genome shotgun (WGS) entry which is preliminary data.</text>
</comment>
<evidence type="ECO:0000256" key="1">
    <source>
        <dbReference type="ARBA" id="ARBA00022475"/>
    </source>
</evidence>
<evidence type="ECO:0000256" key="2">
    <source>
        <dbReference type="ARBA" id="ARBA00022729"/>
    </source>
</evidence>
<evidence type="ECO:0000256" key="3">
    <source>
        <dbReference type="ARBA" id="ARBA00023136"/>
    </source>
</evidence>
<dbReference type="PANTHER" id="PTHR41164">
    <property type="entry name" value="CURLI PRODUCTION ASSEMBLY/TRANSPORT COMPONENT CSGG"/>
    <property type="match status" value="1"/>
</dbReference>
<organism evidence="7 8">
    <name type="scientific">Pontibacter toksunensis</name>
    <dbReference type="NCBI Taxonomy" id="1332631"/>
    <lineage>
        <taxon>Bacteria</taxon>
        <taxon>Pseudomonadati</taxon>
        <taxon>Bacteroidota</taxon>
        <taxon>Cytophagia</taxon>
        <taxon>Cytophagales</taxon>
        <taxon>Hymenobacteraceae</taxon>
        <taxon>Pontibacter</taxon>
    </lineage>
</organism>
<evidence type="ECO:0000256" key="4">
    <source>
        <dbReference type="ARBA" id="ARBA00023139"/>
    </source>
</evidence>
<dbReference type="InterPro" id="IPR011250">
    <property type="entry name" value="OMP/PagP_B-barrel"/>
</dbReference>
<gene>
    <name evidence="7" type="ORF">ACFS7Z_15105</name>
</gene>
<reference evidence="8" key="1">
    <citation type="journal article" date="2019" name="Int. J. Syst. Evol. Microbiol.">
        <title>The Global Catalogue of Microorganisms (GCM) 10K type strain sequencing project: providing services to taxonomists for standard genome sequencing and annotation.</title>
        <authorList>
            <consortium name="The Broad Institute Genomics Platform"/>
            <consortium name="The Broad Institute Genome Sequencing Center for Infectious Disease"/>
            <person name="Wu L."/>
            <person name="Ma J."/>
        </authorList>
    </citation>
    <scope>NUCLEOTIDE SEQUENCE [LARGE SCALE GENOMIC DNA]</scope>
    <source>
        <strain evidence="8">KCTC 23984</strain>
    </source>
</reference>
<feature type="signal peptide" evidence="6">
    <location>
        <begin position="1"/>
        <end position="25"/>
    </location>
</feature>
<sequence>MLFKYFWRIRALSLLLFLLQVSACAPYFNQPFQTSSALLGAPAPGGEDLVNLPPPEQKVVAAVYKFRDQTGQYKPSVTGANWSTAVTQGATTILINALDESGWFIPIERENLGNLLNERKIIRSTRAEAEAITGAKQPALPGLLFAGVILEGGIISYDANVVTGGAGLRYFGAGGSGQYREDKVTVYLRAVSSSTGEILKTVYTSKTILSQSVDFGLFRYVKFKRLLEAETGFTYNEPTEIAVKEAINKAVQSLVIEGLLAGYWQLENPAALESAVIKEYLQEKEDVQSSDVQGQLLAERRGLIGASIAAGGILYRGDYSNPVVRPVGEVGLKISTRNNFGFDVKFGRGGLATREVFELMANYAELNVNYSLLPKLRHTPYLQVGAGTLVTDGIFRDFGSEVYNSYVKAGIGYEYLLSKQIGLDLNASSSYLLNDTFDDVEQGRFNDYFWTGKIGINFYFRPYR</sequence>
<evidence type="ECO:0000313" key="8">
    <source>
        <dbReference type="Proteomes" id="UP001597641"/>
    </source>
</evidence>
<keyword evidence="8" id="KW-1185">Reference proteome</keyword>
<keyword evidence="5" id="KW-0449">Lipoprotein</keyword>
<keyword evidence="3" id="KW-0472">Membrane</keyword>
<dbReference type="Gene3D" id="3.40.50.10610">
    <property type="entry name" value="ABC-type transport auxiliary lipoprotein component"/>
    <property type="match status" value="2"/>
</dbReference>
<dbReference type="PANTHER" id="PTHR41164:SF1">
    <property type="entry name" value="CURLI PRODUCTION ASSEMBLY_TRANSPORT COMPONENT CSGG"/>
    <property type="match status" value="1"/>
</dbReference>
<keyword evidence="2 6" id="KW-0732">Signal</keyword>
<feature type="chain" id="PRO_5046480531" evidence="6">
    <location>
        <begin position="26"/>
        <end position="464"/>
    </location>
</feature>
<proteinExistence type="predicted"/>
<dbReference type="RefSeq" id="WP_377486062.1">
    <property type="nucleotide sequence ID" value="NZ_JBHUOX010000011.1"/>
</dbReference>
<name>A0ABW6BZ90_9BACT</name>
<evidence type="ECO:0000256" key="6">
    <source>
        <dbReference type="SAM" id="SignalP"/>
    </source>
</evidence>
<dbReference type="Pfam" id="PF03783">
    <property type="entry name" value="CsgG"/>
    <property type="match status" value="1"/>
</dbReference>
<dbReference type="EMBL" id="JBHUOX010000011">
    <property type="protein sequence ID" value="MFD3001699.1"/>
    <property type="molecule type" value="Genomic_DNA"/>
</dbReference>
<keyword evidence="4" id="KW-0564">Palmitate</keyword>
<protein>
    <submittedName>
        <fullName evidence="7">CsgG/HfaB family protein</fullName>
    </submittedName>
</protein>
<dbReference type="InterPro" id="IPR005534">
    <property type="entry name" value="Curli_assmbl/transp-comp_CsgG"/>
</dbReference>